<name>A0AAD9S3U6_PHOAM</name>
<evidence type="ECO:0000313" key="2">
    <source>
        <dbReference type="Proteomes" id="UP001265746"/>
    </source>
</evidence>
<dbReference type="Proteomes" id="UP001265746">
    <property type="component" value="Unassembled WGS sequence"/>
</dbReference>
<sequence>MTHRHCQPGVGGASLLGSVLSNDESSGRRAIRRHPSLLSTAESCSALLSLAETNDLLCIAPLFRKFAFPVIHTSSLSPIHCGRAQGVSPLLKRNLCFFPDRLARRQWGDLP</sequence>
<dbReference type="EMBL" id="JAUJFL010000008">
    <property type="protein sequence ID" value="KAK2598582.1"/>
    <property type="molecule type" value="Genomic_DNA"/>
</dbReference>
<keyword evidence="2" id="KW-1185">Reference proteome</keyword>
<comment type="caution">
    <text evidence="1">The sequence shown here is derived from an EMBL/GenBank/DDBJ whole genome shotgun (WGS) entry which is preliminary data.</text>
</comment>
<reference evidence="1" key="1">
    <citation type="submission" date="2023-06" db="EMBL/GenBank/DDBJ databases">
        <authorList>
            <person name="Noh H."/>
        </authorList>
    </citation>
    <scope>NUCLEOTIDE SEQUENCE</scope>
    <source>
        <strain evidence="1">DUCC20226</strain>
    </source>
</reference>
<organism evidence="1 2">
    <name type="scientific">Phomopsis amygdali</name>
    <name type="common">Fusicoccum amygdali</name>
    <dbReference type="NCBI Taxonomy" id="1214568"/>
    <lineage>
        <taxon>Eukaryota</taxon>
        <taxon>Fungi</taxon>
        <taxon>Dikarya</taxon>
        <taxon>Ascomycota</taxon>
        <taxon>Pezizomycotina</taxon>
        <taxon>Sordariomycetes</taxon>
        <taxon>Sordariomycetidae</taxon>
        <taxon>Diaporthales</taxon>
        <taxon>Diaporthaceae</taxon>
        <taxon>Diaporthe</taxon>
    </lineage>
</organism>
<proteinExistence type="predicted"/>
<dbReference type="AlphaFoldDB" id="A0AAD9S3U6"/>
<accession>A0AAD9S3U6</accession>
<gene>
    <name evidence="1" type="ORF">N8I77_011982</name>
</gene>
<protein>
    <submittedName>
        <fullName evidence="1">Uncharacterized protein</fullName>
    </submittedName>
</protein>
<evidence type="ECO:0000313" key="1">
    <source>
        <dbReference type="EMBL" id="KAK2598582.1"/>
    </source>
</evidence>